<sequence>MALKIDLSSTKGDWKMIKVEERREYYRTSSFVPLDDVPVWTPTAGASEQPLYRRNEKLDQKISLYSGDITKLEIDAIVNAEEARCRDPPSLPGSGEMMESPESRLLLGPGSQRLCTVCCLSSSVHHTSSLKLLSALFRTGSYNKM</sequence>
<accession>Q4RPB7</accession>
<dbReference type="EMBL" id="CAAE01015008">
    <property type="protein sequence ID" value="CAG09765.1"/>
    <property type="molecule type" value="Genomic_DNA"/>
</dbReference>
<reference evidence="1" key="2">
    <citation type="submission" date="2004-02" db="EMBL/GenBank/DDBJ databases">
        <authorList>
            <consortium name="Genoscope"/>
            <consortium name="Whitehead Institute Centre for Genome Research"/>
        </authorList>
    </citation>
    <scope>NUCLEOTIDE SEQUENCE</scope>
</reference>
<reference evidence="1" key="1">
    <citation type="journal article" date="2004" name="Nature">
        <title>Genome duplication in the teleost fish Tetraodon nigroviridis reveals the early vertebrate proto-karyotype.</title>
        <authorList>
            <person name="Jaillon O."/>
            <person name="Aury J.-M."/>
            <person name="Brunet F."/>
            <person name="Petit J.-L."/>
            <person name="Stange-Thomann N."/>
            <person name="Mauceli E."/>
            <person name="Bouneau L."/>
            <person name="Fischer C."/>
            <person name="Ozouf-Costaz C."/>
            <person name="Bernot A."/>
            <person name="Nicaud S."/>
            <person name="Jaffe D."/>
            <person name="Fisher S."/>
            <person name="Lutfalla G."/>
            <person name="Dossat C."/>
            <person name="Segurens B."/>
            <person name="Dasilva C."/>
            <person name="Salanoubat M."/>
            <person name="Levy M."/>
            <person name="Boudet N."/>
            <person name="Castellano S."/>
            <person name="Anthouard V."/>
            <person name="Jubin C."/>
            <person name="Castelli V."/>
            <person name="Katinka M."/>
            <person name="Vacherie B."/>
            <person name="Biemont C."/>
            <person name="Skalli Z."/>
            <person name="Cattolico L."/>
            <person name="Poulain J."/>
            <person name="De Berardinis V."/>
            <person name="Cruaud C."/>
            <person name="Duprat S."/>
            <person name="Brottier P."/>
            <person name="Coutanceau J.-P."/>
            <person name="Gouzy J."/>
            <person name="Parra G."/>
            <person name="Lardier G."/>
            <person name="Chapple C."/>
            <person name="McKernan K.J."/>
            <person name="McEwan P."/>
            <person name="Bosak S."/>
            <person name="Kellis M."/>
            <person name="Volff J.-N."/>
            <person name="Guigo R."/>
            <person name="Zody M.C."/>
            <person name="Mesirov J."/>
            <person name="Lindblad-Toh K."/>
            <person name="Birren B."/>
            <person name="Nusbaum C."/>
            <person name="Kahn D."/>
            <person name="Robinson-Rechavi M."/>
            <person name="Laudet V."/>
            <person name="Schachter V."/>
            <person name="Quetier F."/>
            <person name="Saurin W."/>
            <person name="Scarpelli C."/>
            <person name="Wincker P."/>
            <person name="Lander E.S."/>
            <person name="Weissenbach J."/>
            <person name="Roest Crollius H."/>
        </authorList>
    </citation>
    <scope>NUCLEOTIDE SEQUENCE [LARGE SCALE GENOMIC DNA]</scope>
</reference>
<dbReference type="KEGG" id="tng:GSTEN00031184G001"/>
<dbReference type="AlphaFoldDB" id="Q4RPB7"/>
<dbReference type="SUPFAM" id="SSF52949">
    <property type="entry name" value="Macro domain-like"/>
    <property type="match status" value="1"/>
</dbReference>
<dbReference type="Gene3D" id="3.40.220.10">
    <property type="entry name" value="Leucine Aminopeptidase, subunit E, domain 1"/>
    <property type="match status" value="1"/>
</dbReference>
<protein>
    <submittedName>
        <fullName evidence="1">(spotted green pufferfish) hypothetical protein</fullName>
    </submittedName>
</protein>
<organism evidence="1">
    <name type="scientific">Tetraodon nigroviridis</name>
    <name type="common">Spotted green pufferfish</name>
    <name type="synonym">Chelonodon nigroviridis</name>
    <dbReference type="NCBI Taxonomy" id="99883"/>
    <lineage>
        <taxon>Eukaryota</taxon>
        <taxon>Metazoa</taxon>
        <taxon>Chordata</taxon>
        <taxon>Craniata</taxon>
        <taxon>Vertebrata</taxon>
        <taxon>Euteleostomi</taxon>
        <taxon>Actinopterygii</taxon>
        <taxon>Neopterygii</taxon>
        <taxon>Teleostei</taxon>
        <taxon>Neoteleostei</taxon>
        <taxon>Acanthomorphata</taxon>
        <taxon>Eupercaria</taxon>
        <taxon>Tetraodontiformes</taxon>
        <taxon>Tetradontoidea</taxon>
        <taxon>Tetraodontidae</taxon>
        <taxon>Tetraodon</taxon>
    </lineage>
</organism>
<gene>
    <name evidence="1" type="ORF">GSTENG00031184001</name>
</gene>
<name>Q4RPB7_TETNG</name>
<proteinExistence type="predicted"/>
<comment type="caution">
    <text evidence="1">The sequence shown here is derived from an EMBL/GenBank/DDBJ whole genome shotgun (WGS) entry which is preliminary data.</text>
</comment>
<dbReference type="InterPro" id="IPR043472">
    <property type="entry name" value="Macro_dom-like"/>
</dbReference>
<dbReference type="OrthoDB" id="6133115at2759"/>
<evidence type="ECO:0000313" key="1">
    <source>
        <dbReference type="EMBL" id="CAG09765.1"/>
    </source>
</evidence>